<name>A0A0B7NIM8_9FUNG</name>
<organism evidence="2 3">
    <name type="scientific">Parasitella parasitica</name>
    <dbReference type="NCBI Taxonomy" id="35722"/>
    <lineage>
        <taxon>Eukaryota</taxon>
        <taxon>Fungi</taxon>
        <taxon>Fungi incertae sedis</taxon>
        <taxon>Mucoromycota</taxon>
        <taxon>Mucoromycotina</taxon>
        <taxon>Mucoromycetes</taxon>
        <taxon>Mucorales</taxon>
        <taxon>Mucorineae</taxon>
        <taxon>Mucoraceae</taxon>
        <taxon>Parasitella</taxon>
    </lineage>
</organism>
<dbReference type="InterPro" id="IPR038279">
    <property type="entry name" value="Ndc10_dom2_sf"/>
</dbReference>
<evidence type="ECO:0000256" key="1">
    <source>
        <dbReference type="SAM" id="MobiDB-lite"/>
    </source>
</evidence>
<dbReference type="Gene3D" id="1.10.443.20">
    <property type="entry name" value="Centromere DNA-binding protein complex CBF3 subunit, domain 2"/>
    <property type="match status" value="1"/>
</dbReference>
<dbReference type="EMBL" id="LN732103">
    <property type="protein sequence ID" value="CEP15369.1"/>
    <property type="molecule type" value="Genomic_DNA"/>
</dbReference>
<evidence type="ECO:0000313" key="3">
    <source>
        <dbReference type="Proteomes" id="UP000054107"/>
    </source>
</evidence>
<protein>
    <recommendedName>
        <fullName evidence="4">Ndc10 domain-containing protein</fullName>
    </recommendedName>
</protein>
<feature type="region of interest" description="Disordered" evidence="1">
    <location>
        <begin position="73"/>
        <end position="98"/>
    </location>
</feature>
<gene>
    <name evidence="2" type="primary">PARPA_09578.1 scaffold 36923</name>
</gene>
<dbReference type="GO" id="GO:0003677">
    <property type="term" value="F:DNA binding"/>
    <property type="evidence" value="ECO:0007669"/>
    <property type="project" value="InterPro"/>
</dbReference>
<reference evidence="2 3" key="1">
    <citation type="submission" date="2014-09" db="EMBL/GenBank/DDBJ databases">
        <authorList>
            <person name="Ellenberger Sabrina"/>
        </authorList>
    </citation>
    <scope>NUCLEOTIDE SEQUENCE [LARGE SCALE GENOMIC DNA]</scope>
    <source>
        <strain evidence="2 3">CBS 412.66</strain>
    </source>
</reference>
<sequence length="98" mass="11262">MIVNSKTNQEHKKIYSGGIQHKEVNAYAFGALDLCLSQRFHEDNDDFPRFQDKSDWFSIRAFKLTRVESKKLTHAGRGSGARDTEMAGATVDRIKRMR</sequence>
<evidence type="ECO:0000313" key="2">
    <source>
        <dbReference type="EMBL" id="CEP15369.1"/>
    </source>
</evidence>
<dbReference type="OrthoDB" id="2277573at2759"/>
<evidence type="ECO:0008006" key="4">
    <source>
        <dbReference type="Google" id="ProtNLM"/>
    </source>
</evidence>
<keyword evidence="3" id="KW-1185">Reference proteome</keyword>
<proteinExistence type="predicted"/>
<dbReference type="AlphaFoldDB" id="A0A0B7NIM8"/>
<dbReference type="Proteomes" id="UP000054107">
    <property type="component" value="Unassembled WGS sequence"/>
</dbReference>
<accession>A0A0B7NIM8</accession>